<evidence type="ECO:0000256" key="3">
    <source>
        <dbReference type="SAM" id="Phobius"/>
    </source>
</evidence>
<comment type="caution">
    <text evidence="4">The sequence shown here is derived from an EMBL/GenBank/DDBJ whole genome shotgun (WGS) entry which is preliminary data.</text>
</comment>
<feature type="transmembrane region" description="Helical" evidence="3">
    <location>
        <begin position="21"/>
        <end position="46"/>
    </location>
</feature>
<dbReference type="RefSeq" id="WP_154308242.1">
    <property type="nucleotide sequence ID" value="NZ_WKKI01000025.1"/>
</dbReference>
<accession>A0A7X2J054</accession>
<name>A0A7X2J054_9BACI</name>
<dbReference type="InterPro" id="IPR012902">
    <property type="entry name" value="N_methyl_site"/>
</dbReference>
<dbReference type="OrthoDB" id="1953969at2"/>
<dbReference type="AlphaFoldDB" id="A0A7X2J054"/>
<dbReference type="EMBL" id="WKKI01000025">
    <property type="protein sequence ID" value="MRX73005.1"/>
    <property type="molecule type" value="Genomic_DNA"/>
</dbReference>
<protein>
    <recommendedName>
        <fullName evidence="6">Prepilin-type N-terminal cleavage/methylation domain-containing protein</fullName>
    </recommendedName>
</protein>
<evidence type="ECO:0008006" key="6">
    <source>
        <dbReference type="Google" id="ProtNLM"/>
    </source>
</evidence>
<dbReference type="PROSITE" id="PS00409">
    <property type="entry name" value="PROKAR_NTER_METHYL"/>
    <property type="match status" value="1"/>
</dbReference>
<keyword evidence="3" id="KW-0812">Transmembrane</keyword>
<dbReference type="GO" id="GO:0030420">
    <property type="term" value="P:establishment of competence for transformation"/>
    <property type="evidence" value="ECO:0007669"/>
    <property type="project" value="UniProtKB-KW"/>
</dbReference>
<evidence type="ECO:0000313" key="5">
    <source>
        <dbReference type="Proteomes" id="UP000448867"/>
    </source>
</evidence>
<evidence type="ECO:0000256" key="2">
    <source>
        <dbReference type="ARBA" id="ARBA00023287"/>
    </source>
</evidence>
<comment type="subcellular location">
    <subcellularLocation>
        <location evidence="1">Cell surface</location>
    </subcellularLocation>
</comment>
<keyword evidence="3" id="KW-0472">Membrane</keyword>
<evidence type="ECO:0000256" key="1">
    <source>
        <dbReference type="ARBA" id="ARBA00004241"/>
    </source>
</evidence>
<sequence length="126" mass="13725">METNLGKRIGKAMKDSRGLTLVELLALIVVLGVLAGIAVPTVLSLIGKTEADVCLNNRMVLKNDYERELVLRDLAHMDVLFEDYLINVGVVCPVGGIVRYNDGEVLCSEHSEAGDVEEDDVVVPFL</sequence>
<dbReference type="Pfam" id="PF07963">
    <property type="entry name" value="N_methyl"/>
    <property type="match status" value="1"/>
</dbReference>
<dbReference type="Proteomes" id="UP000448867">
    <property type="component" value="Unassembled WGS sequence"/>
</dbReference>
<evidence type="ECO:0000313" key="4">
    <source>
        <dbReference type="EMBL" id="MRX73005.1"/>
    </source>
</evidence>
<dbReference type="GO" id="GO:0009986">
    <property type="term" value="C:cell surface"/>
    <property type="evidence" value="ECO:0007669"/>
    <property type="project" value="UniProtKB-SubCell"/>
</dbReference>
<gene>
    <name evidence="4" type="ORF">GJU40_12725</name>
</gene>
<proteinExistence type="predicted"/>
<dbReference type="InterPro" id="IPR045584">
    <property type="entry name" value="Pilin-like"/>
</dbReference>
<keyword evidence="2" id="KW-0178">Competence</keyword>
<dbReference type="Gene3D" id="3.30.700.10">
    <property type="entry name" value="Glycoprotein, Type 4 Pilin"/>
    <property type="match status" value="1"/>
</dbReference>
<keyword evidence="5" id="KW-1185">Reference proteome</keyword>
<keyword evidence="3" id="KW-1133">Transmembrane helix</keyword>
<reference evidence="4 5" key="1">
    <citation type="submission" date="2019-11" db="EMBL/GenBank/DDBJ databases">
        <title>Bacillus lacus genome.</title>
        <authorList>
            <person name="Allen C.J."/>
            <person name="Newman J.D."/>
        </authorList>
    </citation>
    <scope>NUCLEOTIDE SEQUENCE [LARGE SCALE GENOMIC DNA]</scope>
    <source>
        <strain evidence="4 5">KCTC 33946</strain>
    </source>
</reference>
<dbReference type="SUPFAM" id="SSF54523">
    <property type="entry name" value="Pili subunits"/>
    <property type="match status" value="1"/>
</dbReference>
<organism evidence="4 5">
    <name type="scientific">Metabacillus lacus</name>
    <dbReference type="NCBI Taxonomy" id="1983721"/>
    <lineage>
        <taxon>Bacteria</taxon>
        <taxon>Bacillati</taxon>
        <taxon>Bacillota</taxon>
        <taxon>Bacilli</taxon>
        <taxon>Bacillales</taxon>
        <taxon>Bacillaceae</taxon>
        <taxon>Metabacillus</taxon>
    </lineage>
</organism>